<dbReference type="Proteomes" id="UP001148737">
    <property type="component" value="Unassembled WGS sequence"/>
</dbReference>
<evidence type="ECO:0000313" key="1">
    <source>
        <dbReference type="EMBL" id="KAJ3483100.1"/>
    </source>
</evidence>
<keyword evidence="2" id="KW-1185">Reference proteome</keyword>
<proteinExistence type="predicted"/>
<sequence>MRIHESKWGIAPRRLDDDVPPEVVRCLLTTAGRIERLAADCLRFYLARFHTLRPEHPMPSEPHVDHRYDYSNGGPQCQPARIKHLDGFQWEEEQRAVRALWRYQLSYELKSVVLGEKSLAWEDPDTLEATPAVEMPTGPAGPRRSFYGWRYDYRDDYLWDVLYDIGYREDSGCYWITHSPEYEEISSVAEFISARYGSDIGASYRNGSLCVTRLKCVADPISPFQPACKDWRKLVYAGAGLEFYFDHGPQRIGPPLPFYRTDFSHFAGFEFAFWSALRSHRFGLHGPGQRYPQPWGWWYHAWYSITPKQNITWHEKHQNVIGSASSSTYDAEQLSATSWDKYPRIRSSDLYR</sequence>
<reference evidence="1" key="1">
    <citation type="submission" date="2022-07" db="EMBL/GenBank/DDBJ databases">
        <title>Genome Sequence of Lecanicillium saksenae.</title>
        <authorList>
            <person name="Buettner E."/>
        </authorList>
    </citation>
    <scope>NUCLEOTIDE SEQUENCE</scope>
    <source>
        <strain evidence="1">VT-O1</strain>
    </source>
</reference>
<comment type="caution">
    <text evidence="1">The sequence shown here is derived from an EMBL/GenBank/DDBJ whole genome shotgun (WGS) entry which is preliminary data.</text>
</comment>
<evidence type="ECO:0000313" key="2">
    <source>
        <dbReference type="Proteomes" id="UP001148737"/>
    </source>
</evidence>
<name>A0ACC1QLY0_9HYPO</name>
<dbReference type="EMBL" id="JANAKD010001123">
    <property type="protein sequence ID" value="KAJ3483100.1"/>
    <property type="molecule type" value="Genomic_DNA"/>
</dbReference>
<organism evidence="1 2">
    <name type="scientific">Lecanicillium saksenae</name>
    <dbReference type="NCBI Taxonomy" id="468837"/>
    <lineage>
        <taxon>Eukaryota</taxon>
        <taxon>Fungi</taxon>
        <taxon>Dikarya</taxon>
        <taxon>Ascomycota</taxon>
        <taxon>Pezizomycotina</taxon>
        <taxon>Sordariomycetes</taxon>
        <taxon>Hypocreomycetidae</taxon>
        <taxon>Hypocreales</taxon>
        <taxon>Cordycipitaceae</taxon>
        <taxon>Lecanicillium</taxon>
    </lineage>
</organism>
<accession>A0ACC1QLY0</accession>
<gene>
    <name evidence="1" type="ORF">NLG97_g7389</name>
</gene>
<protein>
    <submittedName>
        <fullName evidence="1">Uncharacterized protein</fullName>
    </submittedName>
</protein>